<comment type="caution">
    <text evidence="2">The sequence shown here is derived from an EMBL/GenBank/DDBJ whole genome shotgun (WGS) entry which is preliminary data.</text>
</comment>
<dbReference type="Gene3D" id="3.30.200.20">
    <property type="entry name" value="Phosphorylase Kinase, domain 1"/>
    <property type="match status" value="1"/>
</dbReference>
<dbReference type="PANTHER" id="PTHR12149:SF8">
    <property type="entry name" value="PROTEIN-RIBULOSAMINE 3-KINASE"/>
    <property type="match status" value="1"/>
</dbReference>
<gene>
    <name evidence="2" type="ORF">EBN03_05180</name>
</gene>
<dbReference type="Pfam" id="PF03881">
    <property type="entry name" value="Fructosamin_kin"/>
    <property type="match status" value="1"/>
</dbReference>
<dbReference type="Proteomes" id="UP000279275">
    <property type="component" value="Unassembled WGS sequence"/>
</dbReference>
<proteinExistence type="inferred from homology"/>
<dbReference type="Gene3D" id="1.20.1270.240">
    <property type="match status" value="1"/>
</dbReference>
<dbReference type="GO" id="GO:0016301">
    <property type="term" value="F:kinase activity"/>
    <property type="evidence" value="ECO:0007669"/>
    <property type="project" value="UniProtKB-UniRule"/>
</dbReference>
<dbReference type="AlphaFoldDB" id="A0A3M2LHY6"/>
<dbReference type="SUPFAM" id="SSF56112">
    <property type="entry name" value="Protein kinase-like (PK-like)"/>
    <property type="match status" value="1"/>
</dbReference>
<dbReference type="EMBL" id="RFFH01000001">
    <property type="protein sequence ID" value="RMI35625.1"/>
    <property type="molecule type" value="Genomic_DNA"/>
</dbReference>
<evidence type="ECO:0000313" key="2">
    <source>
        <dbReference type="EMBL" id="RMI35625.1"/>
    </source>
</evidence>
<reference evidence="2 3" key="1">
    <citation type="submission" date="2018-10" db="EMBL/GenBank/DDBJ databases">
        <title>Isolation from cow dung.</title>
        <authorList>
            <person name="Ling L."/>
        </authorList>
    </citation>
    <scope>NUCLEOTIDE SEQUENCE [LARGE SCALE GENOMIC DNA]</scope>
    <source>
        <strain evidence="2 3">NEAU-LL90</strain>
    </source>
</reference>
<dbReference type="InterPro" id="IPR016477">
    <property type="entry name" value="Fructo-/Ketosamine-3-kinase"/>
</dbReference>
<dbReference type="RefSeq" id="WP_122186601.1">
    <property type="nucleotide sequence ID" value="NZ_RFFH01000001.1"/>
</dbReference>
<keyword evidence="1" id="KW-0418">Kinase</keyword>
<keyword evidence="1 2" id="KW-0808">Transferase</keyword>
<dbReference type="PIRSF" id="PIRSF006221">
    <property type="entry name" value="Ketosamine-3-kinase"/>
    <property type="match status" value="1"/>
</dbReference>
<dbReference type="InterPro" id="IPR011009">
    <property type="entry name" value="Kinase-like_dom_sf"/>
</dbReference>
<organism evidence="2 3">
    <name type="scientific">Nocardia stercoris</name>
    <dbReference type="NCBI Taxonomy" id="2483361"/>
    <lineage>
        <taxon>Bacteria</taxon>
        <taxon>Bacillati</taxon>
        <taxon>Actinomycetota</taxon>
        <taxon>Actinomycetes</taxon>
        <taxon>Mycobacteriales</taxon>
        <taxon>Nocardiaceae</taxon>
        <taxon>Nocardia</taxon>
    </lineage>
</organism>
<keyword evidence="3" id="KW-1185">Reference proteome</keyword>
<evidence type="ECO:0000313" key="3">
    <source>
        <dbReference type="Proteomes" id="UP000279275"/>
    </source>
</evidence>
<dbReference type="Gene3D" id="1.10.510.10">
    <property type="entry name" value="Transferase(Phosphotransferase) domain 1"/>
    <property type="match status" value="1"/>
</dbReference>
<sequence>MDLEWLRANPRHLGIMLTHQRIRVTPVPGGDICVAERLTLDDGSEIFTKRLPVSAPDGFFAAEAAGLQWLSVPGGPAIPELIAVDEQVIAMAWVEHGAPAPSVAEDFGRRLATLHRAPCPDFGGEQPGFIGTAPLDNTAGAGLDWLSWYRLRRIEPYLRLSRDRGAITAADAAAVEAALDRTVVPPEPPARIHGDLHPGNLLWGNGSAWLVDPAAHGGHRETDLATLHLFGGPAHLDRILAGYQEVYPLADGWAERVGVHQLHLALVHTMLFGPGFAGLVRAAAEERPLSGHGVVS</sequence>
<name>A0A3M2LHY6_9NOCA</name>
<dbReference type="OrthoDB" id="5291879at2"/>
<comment type="similarity">
    <text evidence="1">Belongs to the fructosamine kinase family.</text>
</comment>
<accession>A0A3M2LHY6</accession>
<evidence type="ECO:0000256" key="1">
    <source>
        <dbReference type="PIRNR" id="PIRNR006221"/>
    </source>
</evidence>
<dbReference type="PANTHER" id="PTHR12149">
    <property type="entry name" value="FRUCTOSAMINE 3 KINASE-RELATED PROTEIN"/>
    <property type="match status" value="1"/>
</dbReference>
<protein>
    <submittedName>
        <fullName evidence="2">Aminoglycoside phosphotransferase</fullName>
    </submittedName>
</protein>